<dbReference type="AlphaFoldDB" id="A0A845M5I5"/>
<dbReference type="PANTHER" id="PTHR32347">
    <property type="entry name" value="EFFLUX SYSTEM COMPONENT YKNX-RELATED"/>
    <property type="match status" value="1"/>
</dbReference>
<evidence type="ECO:0000259" key="4">
    <source>
        <dbReference type="Pfam" id="PF25989"/>
    </source>
</evidence>
<gene>
    <name evidence="5" type="ORF">GQE99_06835</name>
</gene>
<feature type="domain" description="YknX-like C-terminal permuted SH3-like" evidence="4">
    <location>
        <begin position="329"/>
        <end position="396"/>
    </location>
</feature>
<keyword evidence="2 3" id="KW-0175">Coiled coil</keyword>
<dbReference type="SUPFAM" id="SSF51230">
    <property type="entry name" value="Single hybrid motif"/>
    <property type="match status" value="1"/>
</dbReference>
<organism evidence="5 6">
    <name type="scientific">Maritimibacter harenae</name>
    <dbReference type="NCBI Taxonomy" id="2606218"/>
    <lineage>
        <taxon>Bacteria</taxon>
        <taxon>Pseudomonadati</taxon>
        <taxon>Pseudomonadota</taxon>
        <taxon>Alphaproteobacteria</taxon>
        <taxon>Rhodobacterales</taxon>
        <taxon>Roseobacteraceae</taxon>
        <taxon>Maritimibacter</taxon>
    </lineage>
</organism>
<dbReference type="GO" id="GO:0030313">
    <property type="term" value="C:cell envelope"/>
    <property type="evidence" value="ECO:0007669"/>
    <property type="project" value="UniProtKB-SubCell"/>
</dbReference>
<dbReference type="SUPFAM" id="SSF56954">
    <property type="entry name" value="Outer membrane efflux proteins (OEP)"/>
    <property type="match status" value="1"/>
</dbReference>
<dbReference type="PANTHER" id="PTHR32347:SF29">
    <property type="entry name" value="UPF0194 MEMBRANE PROTEIN YBHG"/>
    <property type="match status" value="1"/>
</dbReference>
<dbReference type="InterPro" id="IPR058637">
    <property type="entry name" value="YknX-like_C"/>
</dbReference>
<keyword evidence="6" id="KW-1185">Reference proteome</keyword>
<dbReference type="Proteomes" id="UP000467322">
    <property type="component" value="Unassembled WGS sequence"/>
</dbReference>
<feature type="coiled-coil region" evidence="3">
    <location>
        <begin position="101"/>
        <end position="128"/>
    </location>
</feature>
<dbReference type="Gene3D" id="1.10.287.470">
    <property type="entry name" value="Helix hairpin bin"/>
    <property type="match status" value="1"/>
</dbReference>
<dbReference type="Gene3D" id="2.40.50.100">
    <property type="match status" value="1"/>
</dbReference>
<evidence type="ECO:0000313" key="6">
    <source>
        <dbReference type="Proteomes" id="UP000467322"/>
    </source>
</evidence>
<accession>A0A845M5I5</accession>
<comment type="caution">
    <text evidence="5">The sequence shown here is derived from an EMBL/GenBank/DDBJ whole genome shotgun (WGS) entry which is preliminary data.</text>
</comment>
<dbReference type="Gene3D" id="2.40.420.20">
    <property type="match status" value="1"/>
</dbReference>
<dbReference type="InterPro" id="IPR050465">
    <property type="entry name" value="UPF0194_transport"/>
</dbReference>
<dbReference type="EMBL" id="WTUX01000011">
    <property type="protein sequence ID" value="MZR12733.1"/>
    <property type="molecule type" value="Genomic_DNA"/>
</dbReference>
<reference evidence="5 6" key="1">
    <citation type="submission" date="2019-12" db="EMBL/GenBank/DDBJ databases">
        <title>Maritimibacter sp. nov. sp. isolated from sea sand.</title>
        <authorList>
            <person name="Kim J."/>
            <person name="Jeong S.E."/>
            <person name="Jung H.S."/>
            <person name="Jeon C.O."/>
        </authorList>
    </citation>
    <scope>NUCLEOTIDE SEQUENCE [LARGE SCALE GENOMIC DNA]</scope>
    <source>
        <strain evidence="5 6">DP07</strain>
    </source>
</reference>
<evidence type="ECO:0000256" key="2">
    <source>
        <dbReference type="ARBA" id="ARBA00023054"/>
    </source>
</evidence>
<sequence>MKVRNVVIGAVAILAIGGAVWVSMQPEVVPVDMDEVTSGPMEVTVNADGTTRVRDVYEVAAPVSGKVLRAPVHVGDPVVVGETVIARIEPGEPAFLDERARKQAEAAVAQAEAAMALAQTQITVAEADLTNAQRVLNRVLDLHERGTVPVAQVEEAETTVNIAAARLDSAFATFDMRESELAAAKAVLTQPSEGETLDGEACCIRLHAPVSGTVLSVASVSERPVAAGTTLLSIGPTDDLEIVVELLSTDAVRLEPGARAHIERWGGNRALSAVVREIEPAAFTKISALGIEEQRVRVVLEFAEGEDVPTLGHNFRVYARIVEWAAEDALRVPISALFREGSTWAVFVVEDGVAELRTIEIGQRNTDEAQVLSGLEPGAVVITHPSDRVSDGVLVEARETGG</sequence>
<comment type="subcellular location">
    <subcellularLocation>
        <location evidence="1">Cell envelope</location>
    </subcellularLocation>
</comment>
<evidence type="ECO:0000256" key="3">
    <source>
        <dbReference type="SAM" id="Coils"/>
    </source>
</evidence>
<dbReference type="InterPro" id="IPR011053">
    <property type="entry name" value="Single_hybrid_motif"/>
</dbReference>
<proteinExistence type="predicted"/>
<dbReference type="RefSeq" id="WP_161350862.1">
    <property type="nucleotide sequence ID" value="NZ_WTUX01000011.1"/>
</dbReference>
<evidence type="ECO:0000313" key="5">
    <source>
        <dbReference type="EMBL" id="MZR12733.1"/>
    </source>
</evidence>
<evidence type="ECO:0000256" key="1">
    <source>
        <dbReference type="ARBA" id="ARBA00004196"/>
    </source>
</evidence>
<name>A0A845M5I5_9RHOB</name>
<protein>
    <submittedName>
        <fullName evidence="5">HlyD family efflux transporter periplasmic adaptor subunit</fullName>
    </submittedName>
</protein>
<dbReference type="Pfam" id="PF25989">
    <property type="entry name" value="YknX_C"/>
    <property type="match status" value="1"/>
</dbReference>